<dbReference type="EMBL" id="JACXVP010000008">
    <property type="protein sequence ID" value="KAG5592579.1"/>
    <property type="molecule type" value="Genomic_DNA"/>
</dbReference>
<accession>A0A9J5XW82</accession>
<gene>
    <name evidence="1" type="ORF">H5410_043093</name>
</gene>
<keyword evidence="2" id="KW-1185">Reference proteome</keyword>
<comment type="caution">
    <text evidence="1">The sequence shown here is derived from an EMBL/GenBank/DDBJ whole genome shotgun (WGS) entry which is preliminary data.</text>
</comment>
<dbReference type="AlphaFoldDB" id="A0A9J5XW82"/>
<proteinExistence type="predicted"/>
<evidence type="ECO:0000313" key="2">
    <source>
        <dbReference type="Proteomes" id="UP000824120"/>
    </source>
</evidence>
<sequence length="92" mass="10958">MQNIQPPKSEAKTDVPRWMLETRGNFTVKLAWQYIRHKEEENKIYKWIWTPGVPYKMTFICGDYGNLKFQWMTGSKNRGTPIERSDNAVMED</sequence>
<reference evidence="1 2" key="1">
    <citation type="submission" date="2020-09" db="EMBL/GenBank/DDBJ databases">
        <title>De no assembly of potato wild relative species, Solanum commersonii.</title>
        <authorList>
            <person name="Cho K."/>
        </authorList>
    </citation>
    <scope>NUCLEOTIDE SEQUENCE [LARGE SCALE GENOMIC DNA]</scope>
    <source>
        <strain evidence="1">LZ3.2</strain>
        <tissue evidence="1">Leaf</tissue>
    </source>
</reference>
<dbReference type="Proteomes" id="UP000824120">
    <property type="component" value="Chromosome 8"/>
</dbReference>
<evidence type="ECO:0000313" key="1">
    <source>
        <dbReference type="EMBL" id="KAG5592579.1"/>
    </source>
</evidence>
<organism evidence="1 2">
    <name type="scientific">Solanum commersonii</name>
    <name type="common">Commerson's wild potato</name>
    <name type="synonym">Commerson's nightshade</name>
    <dbReference type="NCBI Taxonomy" id="4109"/>
    <lineage>
        <taxon>Eukaryota</taxon>
        <taxon>Viridiplantae</taxon>
        <taxon>Streptophyta</taxon>
        <taxon>Embryophyta</taxon>
        <taxon>Tracheophyta</taxon>
        <taxon>Spermatophyta</taxon>
        <taxon>Magnoliopsida</taxon>
        <taxon>eudicotyledons</taxon>
        <taxon>Gunneridae</taxon>
        <taxon>Pentapetalae</taxon>
        <taxon>asterids</taxon>
        <taxon>lamiids</taxon>
        <taxon>Solanales</taxon>
        <taxon>Solanaceae</taxon>
        <taxon>Solanoideae</taxon>
        <taxon>Solaneae</taxon>
        <taxon>Solanum</taxon>
    </lineage>
</organism>
<name>A0A9J5XW82_SOLCO</name>
<dbReference type="OrthoDB" id="1256921at2759"/>
<protein>
    <submittedName>
        <fullName evidence="1">Uncharacterized protein</fullName>
    </submittedName>
</protein>